<name>A0A2K1KJ25_PHYPA</name>
<dbReference type="InParanoid" id="A0A2K1KJ25"/>
<keyword evidence="3" id="KW-1185">Reference proteome</keyword>
<evidence type="ECO:0000313" key="3">
    <source>
        <dbReference type="Proteomes" id="UP000006727"/>
    </source>
</evidence>
<reference evidence="1 3" key="2">
    <citation type="journal article" date="2018" name="Plant J.">
        <title>The Physcomitrella patens chromosome-scale assembly reveals moss genome structure and evolution.</title>
        <authorList>
            <person name="Lang D."/>
            <person name="Ullrich K.K."/>
            <person name="Murat F."/>
            <person name="Fuchs J."/>
            <person name="Jenkins J."/>
            <person name="Haas F.B."/>
            <person name="Piednoel M."/>
            <person name="Gundlach H."/>
            <person name="Van Bel M."/>
            <person name="Meyberg R."/>
            <person name="Vives C."/>
            <person name="Morata J."/>
            <person name="Symeonidi A."/>
            <person name="Hiss M."/>
            <person name="Muchero W."/>
            <person name="Kamisugi Y."/>
            <person name="Saleh O."/>
            <person name="Blanc G."/>
            <person name="Decker E.L."/>
            <person name="van Gessel N."/>
            <person name="Grimwood J."/>
            <person name="Hayes R.D."/>
            <person name="Graham S.W."/>
            <person name="Gunter L.E."/>
            <person name="McDaniel S.F."/>
            <person name="Hoernstein S.N.W."/>
            <person name="Larsson A."/>
            <person name="Li F.W."/>
            <person name="Perroud P.F."/>
            <person name="Phillips J."/>
            <person name="Ranjan P."/>
            <person name="Rokshar D.S."/>
            <person name="Rothfels C.J."/>
            <person name="Schneider L."/>
            <person name="Shu S."/>
            <person name="Stevenson D.W."/>
            <person name="Thummler F."/>
            <person name="Tillich M."/>
            <person name="Villarreal Aguilar J.C."/>
            <person name="Widiez T."/>
            <person name="Wong G.K."/>
            <person name="Wymore A."/>
            <person name="Zhang Y."/>
            <person name="Zimmer A.D."/>
            <person name="Quatrano R.S."/>
            <person name="Mayer K.F.X."/>
            <person name="Goodstein D."/>
            <person name="Casacuberta J.M."/>
            <person name="Vandepoele K."/>
            <person name="Reski R."/>
            <person name="Cuming A.C."/>
            <person name="Tuskan G.A."/>
            <person name="Maumus F."/>
            <person name="Salse J."/>
            <person name="Schmutz J."/>
            <person name="Rensing S.A."/>
        </authorList>
    </citation>
    <scope>NUCLEOTIDE SEQUENCE [LARGE SCALE GENOMIC DNA]</scope>
    <source>
        <strain evidence="2 3">cv. Gransden 2004</strain>
    </source>
</reference>
<gene>
    <name evidence="1" type="ORF">PHYPA_007455</name>
</gene>
<evidence type="ECO:0000313" key="1">
    <source>
        <dbReference type="EMBL" id="PNR53780.1"/>
    </source>
</evidence>
<reference evidence="1 3" key="1">
    <citation type="journal article" date="2008" name="Science">
        <title>The Physcomitrella genome reveals evolutionary insights into the conquest of land by plants.</title>
        <authorList>
            <person name="Rensing S."/>
            <person name="Lang D."/>
            <person name="Zimmer A."/>
            <person name="Terry A."/>
            <person name="Salamov A."/>
            <person name="Shapiro H."/>
            <person name="Nishiyama T."/>
            <person name="Perroud P.-F."/>
            <person name="Lindquist E."/>
            <person name="Kamisugi Y."/>
            <person name="Tanahashi T."/>
            <person name="Sakakibara K."/>
            <person name="Fujita T."/>
            <person name="Oishi K."/>
            <person name="Shin-I T."/>
            <person name="Kuroki Y."/>
            <person name="Toyoda A."/>
            <person name="Suzuki Y."/>
            <person name="Hashimoto A."/>
            <person name="Yamaguchi K."/>
            <person name="Sugano A."/>
            <person name="Kohara Y."/>
            <person name="Fujiyama A."/>
            <person name="Anterola A."/>
            <person name="Aoki S."/>
            <person name="Ashton N."/>
            <person name="Barbazuk W.B."/>
            <person name="Barker E."/>
            <person name="Bennetzen J."/>
            <person name="Bezanilla M."/>
            <person name="Blankenship R."/>
            <person name="Cho S.H."/>
            <person name="Dutcher S."/>
            <person name="Estelle M."/>
            <person name="Fawcett J.A."/>
            <person name="Gundlach H."/>
            <person name="Hanada K."/>
            <person name="Heyl A."/>
            <person name="Hicks K.A."/>
            <person name="Hugh J."/>
            <person name="Lohr M."/>
            <person name="Mayer K."/>
            <person name="Melkozernov A."/>
            <person name="Murata T."/>
            <person name="Nelson D."/>
            <person name="Pils B."/>
            <person name="Prigge M."/>
            <person name="Reiss B."/>
            <person name="Renner T."/>
            <person name="Rombauts S."/>
            <person name="Rushton P."/>
            <person name="Sanderfoot A."/>
            <person name="Schween G."/>
            <person name="Shiu S.-H."/>
            <person name="Stueber K."/>
            <person name="Theodoulou F.L."/>
            <person name="Tu H."/>
            <person name="Van de Peer Y."/>
            <person name="Verrier P.J."/>
            <person name="Waters E."/>
            <person name="Wood A."/>
            <person name="Yang L."/>
            <person name="Cove D."/>
            <person name="Cuming A."/>
            <person name="Hasebe M."/>
            <person name="Lucas S."/>
            <person name="Mishler D.B."/>
            <person name="Reski R."/>
            <person name="Grigoriev I."/>
            <person name="Quatrano R.S."/>
            <person name="Boore J.L."/>
        </authorList>
    </citation>
    <scope>NUCLEOTIDE SEQUENCE [LARGE SCALE GENOMIC DNA]</scope>
    <source>
        <strain evidence="2 3">cv. Gransden 2004</strain>
    </source>
</reference>
<dbReference type="Gramene" id="Pp3c5_9742V3.2">
    <property type="protein sequence ID" value="Pp3c5_9742V3.2"/>
    <property type="gene ID" value="Pp3c5_9742"/>
</dbReference>
<organism evidence="1">
    <name type="scientific">Physcomitrium patens</name>
    <name type="common">Spreading-leaved earth moss</name>
    <name type="synonym">Physcomitrella patens</name>
    <dbReference type="NCBI Taxonomy" id="3218"/>
    <lineage>
        <taxon>Eukaryota</taxon>
        <taxon>Viridiplantae</taxon>
        <taxon>Streptophyta</taxon>
        <taxon>Embryophyta</taxon>
        <taxon>Bryophyta</taxon>
        <taxon>Bryophytina</taxon>
        <taxon>Bryopsida</taxon>
        <taxon>Funariidae</taxon>
        <taxon>Funariales</taxon>
        <taxon>Funariaceae</taxon>
        <taxon>Physcomitrium</taxon>
    </lineage>
</organism>
<proteinExistence type="predicted"/>
<accession>A0A2K1KJ25</accession>
<sequence>MLMEEYLDNVSVAMPHGSTLVPWPESPIKAIFSSTLTVEEDGPECCRIENPCSNSNSRCTFTVGIMIFISLNALRQNVFGI</sequence>
<dbReference type="Gramene" id="Pp3c5_9742V3.1">
    <property type="protein sequence ID" value="Pp3c5_9742V3.1"/>
    <property type="gene ID" value="Pp3c5_9742"/>
</dbReference>
<dbReference type="Proteomes" id="UP000006727">
    <property type="component" value="Chromosome 5"/>
</dbReference>
<dbReference type="EMBL" id="ABEU02000005">
    <property type="protein sequence ID" value="PNR53780.1"/>
    <property type="molecule type" value="Genomic_DNA"/>
</dbReference>
<evidence type="ECO:0000313" key="2">
    <source>
        <dbReference type="EnsemblPlants" id="Pp3c5_9742V3.1"/>
    </source>
</evidence>
<dbReference type="EnsemblPlants" id="Pp3c5_9742V3.1">
    <property type="protein sequence ID" value="Pp3c5_9742V3.1"/>
    <property type="gene ID" value="Pp3c5_9742"/>
</dbReference>
<dbReference type="EnsemblPlants" id="Pp3c5_9742V3.3">
    <property type="protein sequence ID" value="Pp3c5_9742V3.3"/>
    <property type="gene ID" value="Pp3c5_9742"/>
</dbReference>
<dbReference type="AlphaFoldDB" id="A0A2K1KJ25"/>
<protein>
    <submittedName>
        <fullName evidence="1 2">Uncharacterized protein</fullName>
    </submittedName>
</protein>
<dbReference type="EnsemblPlants" id="Pp3c5_9742V3.2">
    <property type="protein sequence ID" value="Pp3c5_9742V3.2"/>
    <property type="gene ID" value="Pp3c5_9742"/>
</dbReference>
<dbReference type="Gramene" id="Pp3c5_9742V3.3">
    <property type="protein sequence ID" value="Pp3c5_9742V3.3"/>
    <property type="gene ID" value="Pp3c5_9742"/>
</dbReference>
<reference evidence="2" key="3">
    <citation type="submission" date="2020-12" db="UniProtKB">
        <authorList>
            <consortium name="EnsemblPlants"/>
        </authorList>
    </citation>
    <scope>IDENTIFICATION</scope>
</reference>